<reference evidence="3 4" key="1">
    <citation type="submission" date="2016-07" db="EMBL/GenBank/DDBJ databases">
        <title>Draft genome sequence of Prauserella muralis DSM 45305, isolated from a mould-covered wall in an indoor environment.</title>
        <authorList>
            <person name="Ruckert C."/>
            <person name="Albersmeier A."/>
            <person name="Jiang C.-L."/>
            <person name="Jiang Y."/>
            <person name="Kalinowski J."/>
            <person name="Schneider O."/>
            <person name="Winkler A."/>
            <person name="Zotchev S.B."/>
        </authorList>
    </citation>
    <scope>NUCLEOTIDE SEQUENCE [LARGE SCALE GENOMIC DNA]</scope>
    <source>
        <strain evidence="3 4">DSM 45305</strain>
    </source>
</reference>
<evidence type="ECO:0000313" key="4">
    <source>
        <dbReference type="Proteomes" id="UP000249915"/>
    </source>
</evidence>
<accession>A0A2V4B8B8</accession>
<dbReference type="OrthoDB" id="3656034at2"/>
<dbReference type="Proteomes" id="UP000249915">
    <property type="component" value="Unassembled WGS sequence"/>
</dbReference>
<organism evidence="3 4">
    <name type="scientific">Prauserella muralis</name>
    <dbReference type="NCBI Taxonomy" id="588067"/>
    <lineage>
        <taxon>Bacteria</taxon>
        <taxon>Bacillati</taxon>
        <taxon>Actinomycetota</taxon>
        <taxon>Actinomycetes</taxon>
        <taxon>Pseudonocardiales</taxon>
        <taxon>Pseudonocardiaceae</taxon>
        <taxon>Prauserella</taxon>
    </lineage>
</organism>
<comment type="caution">
    <text evidence="3">The sequence shown here is derived from an EMBL/GenBank/DDBJ whole genome shotgun (WGS) entry which is preliminary data.</text>
</comment>
<dbReference type="InterPro" id="IPR041664">
    <property type="entry name" value="AAA_16"/>
</dbReference>
<keyword evidence="2" id="KW-0067">ATP-binding</keyword>
<keyword evidence="4" id="KW-1185">Reference proteome</keyword>
<dbReference type="GO" id="GO:0003677">
    <property type="term" value="F:DNA binding"/>
    <property type="evidence" value="ECO:0007669"/>
    <property type="project" value="InterPro"/>
</dbReference>
<dbReference type="InterPro" id="IPR027417">
    <property type="entry name" value="P-loop_NTPase"/>
</dbReference>
<dbReference type="PANTHER" id="PTHR16305">
    <property type="entry name" value="TESTICULAR SOLUBLE ADENYLYL CYCLASE"/>
    <property type="match status" value="1"/>
</dbReference>
<dbReference type="GO" id="GO:0004016">
    <property type="term" value="F:adenylate cyclase activity"/>
    <property type="evidence" value="ECO:0007669"/>
    <property type="project" value="TreeGrafter"/>
</dbReference>
<dbReference type="PANTHER" id="PTHR16305:SF35">
    <property type="entry name" value="TRANSCRIPTIONAL ACTIVATOR DOMAIN"/>
    <property type="match status" value="1"/>
</dbReference>
<dbReference type="InterPro" id="IPR016032">
    <property type="entry name" value="Sig_transdc_resp-reg_C-effctor"/>
</dbReference>
<dbReference type="CDD" id="cd06170">
    <property type="entry name" value="LuxR_C_like"/>
    <property type="match status" value="1"/>
</dbReference>
<protein>
    <submittedName>
        <fullName evidence="3">Uncharacterized protein</fullName>
    </submittedName>
</protein>
<dbReference type="PROSITE" id="PS50043">
    <property type="entry name" value="HTH_LUXR_2"/>
    <property type="match status" value="1"/>
</dbReference>
<dbReference type="AlphaFoldDB" id="A0A2V4B8B8"/>
<dbReference type="EMBL" id="MASW01000001">
    <property type="protein sequence ID" value="PXY31396.1"/>
    <property type="molecule type" value="Genomic_DNA"/>
</dbReference>
<gene>
    <name evidence="3" type="ORF">BAY60_03135</name>
</gene>
<dbReference type="RefSeq" id="WP_112279427.1">
    <property type="nucleotide sequence ID" value="NZ_MASW01000001.1"/>
</dbReference>
<sequence>MTLSPLSTTPPLLGRAGELATLDRLLGDVRHGRGHALVVRGEAGIGKSALLRHARDTAGDALVLHGGAVEAEAHLPFAGLHLLLHPVLHRIGELPAEQASALRRALGTGTGGRADRFGTNLAVLGLLALLARERPVLCSLDDAHWLDRASAEALLFAARRIGEHRALLLFAARDVHAPPFPSAGVPELRLSGLEPAAAEELLVLHAGDLPRHLREEVAAEARGNPLALIELSAAHREGRAGSRLGGIPGLPTQSRIQHSFADRIAGLPESAATLLLVAAADGTCDTGTVLDAATLLGCSIEDLRTAELEQLIMFTDNCIGFRHPLIRAAAYQSAPVARRLAAHRALAEVLDSEDNADRRAWQLAAASTGPDEHVARALEDTAQRARARGGYVAVADAYERAAALSPAQDERGRRLTAAARAAADAGQLERACELALQATTQLSDPVAQAWAAMIHATLSEDHGNAREAHRILARTAGSVAAREPSLAGKLLFWAAASAWSAGEPDATRAASALAEELGLPDAPLVRRLATAATAGVAEATSALRSLLDEQDELPLHCTDQPLALRGQAELARLHLLLGDDLTAHDLAAGVAADARAQTADGVLPHALAVLAEARLQLGDHEAALADASEGRRIAEDIGQRRSLGTLAGTLARLAAIEGAEQRTGTLAAVADPALAPAALGLLDLGLGRHEAALDRLTSLAGEAGPLDSVRVLPDLVEAAARARQPQRASAWLADYVCWAERTGRPGALAVALRSRALLGEPELFERAVELHAADGGQPFERARTELLYGEWLRRARRPARARALLRSAVAQFDRLGATPWAERARTELRASGESLTTAASAARAAERLTPQERRIARLAAAGLSNREIGSRLFLSPRTVGYHLYKAYPKLGVASRGELAKLELGESG</sequence>
<dbReference type="Gene3D" id="1.10.10.10">
    <property type="entry name" value="Winged helix-like DNA-binding domain superfamily/Winged helix DNA-binding domain"/>
    <property type="match status" value="1"/>
</dbReference>
<dbReference type="SUPFAM" id="SSF52540">
    <property type="entry name" value="P-loop containing nucleoside triphosphate hydrolases"/>
    <property type="match status" value="1"/>
</dbReference>
<dbReference type="InterPro" id="IPR000792">
    <property type="entry name" value="Tscrpt_reg_LuxR_C"/>
</dbReference>
<dbReference type="SMART" id="SM00421">
    <property type="entry name" value="HTH_LUXR"/>
    <property type="match status" value="1"/>
</dbReference>
<dbReference type="Pfam" id="PF13191">
    <property type="entry name" value="AAA_16"/>
    <property type="match status" value="1"/>
</dbReference>
<evidence type="ECO:0000256" key="1">
    <source>
        <dbReference type="ARBA" id="ARBA00022741"/>
    </source>
</evidence>
<proteinExistence type="predicted"/>
<dbReference type="SUPFAM" id="SSF46894">
    <property type="entry name" value="C-terminal effector domain of the bipartite response regulators"/>
    <property type="match status" value="1"/>
</dbReference>
<dbReference type="GO" id="GO:0005737">
    <property type="term" value="C:cytoplasm"/>
    <property type="evidence" value="ECO:0007669"/>
    <property type="project" value="TreeGrafter"/>
</dbReference>
<dbReference type="GO" id="GO:0005524">
    <property type="term" value="F:ATP binding"/>
    <property type="evidence" value="ECO:0007669"/>
    <property type="project" value="UniProtKB-KW"/>
</dbReference>
<dbReference type="PRINTS" id="PR00038">
    <property type="entry name" value="HTHLUXR"/>
</dbReference>
<evidence type="ECO:0000256" key="2">
    <source>
        <dbReference type="ARBA" id="ARBA00022840"/>
    </source>
</evidence>
<keyword evidence="1" id="KW-0547">Nucleotide-binding</keyword>
<name>A0A2V4B8B8_9PSEU</name>
<evidence type="ECO:0000313" key="3">
    <source>
        <dbReference type="EMBL" id="PXY31396.1"/>
    </source>
</evidence>
<dbReference type="Pfam" id="PF00196">
    <property type="entry name" value="GerE"/>
    <property type="match status" value="1"/>
</dbReference>
<dbReference type="GO" id="GO:0006355">
    <property type="term" value="P:regulation of DNA-templated transcription"/>
    <property type="evidence" value="ECO:0007669"/>
    <property type="project" value="InterPro"/>
</dbReference>
<dbReference type="InterPro" id="IPR036388">
    <property type="entry name" value="WH-like_DNA-bd_sf"/>
</dbReference>